<evidence type="ECO:0000256" key="2">
    <source>
        <dbReference type="ARBA" id="ARBA00006656"/>
    </source>
</evidence>
<dbReference type="PROSITE" id="PS00250">
    <property type="entry name" value="TGF_BETA_1"/>
    <property type="match status" value="1"/>
</dbReference>
<dbReference type="Proteomes" id="UP000504634">
    <property type="component" value="Unplaced"/>
</dbReference>
<dbReference type="PANTHER" id="PTHR11848:SF262">
    <property type="entry name" value="LD29161P"/>
    <property type="match status" value="1"/>
</dbReference>
<accession>A0A6J2TW80</accession>
<dbReference type="Gene3D" id="2.10.90.10">
    <property type="entry name" value="Cystine-knot cytokines"/>
    <property type="match status" value="1"/>
</dbReference>
<keyword evidence="9" id="KW-1185">Reference proteome</keyword>
<name>A0A6J2TW80_DROLE</name>
<feature type="region of interest" description="Disordered" evidence="7">
    <location>
        <begin position="341"/>
        <end position="371"/>
    </location>
</feature>
<feature type="domain" description="TGF-beta family profile" evidence="8">
    <location>
        <begin position="606"/>
        <end position="715"/>
    </location>
</feature>
<evidence type="ECO:0000256" key="6">
    <source>
        <dbReference type="RuleBase" id="RU000354"/>
    </source>
</evidence>
<dbReference type="InterPro" id="IPR001839">
    <property type="entry name" value="TGF-b_C"/>
</dbReference>
<feature type="region of interest" description="Disordered" evidence="7">
    <location>
        <begin position="178"/>
        <end position="207"/>
    </location>
</feature>
<evidence type="ECO:0000256" key="4">
    <source>
        <dbReference type="ARBA" id="ARBA00023030"/>
    </source>
</evidence>
<dbReference type="AlphaFoldDB" id="A0A6J2TW80"/>
<dbReference type="GeneID" id="115628015"/>
<evidence type="ECO:0000259" key="8">
    <source>
        <dbReference type="PROSITE" id="PS51362"/>
    </source>
</evidence>
<comment type="similarity">
    <text evidence="2 6">Belongs to the TGF-beta family.</text>
</comment>
<dbReference type="RefSeq" id="XP_030379805.1">
    <property type="nucleotide sequence ID" value="XM_030523945.1"/>
</dbReference>
<dbReference type="SMART" id="SM00204">
    <property type="entry name" value="TGFB"/>
    <property type="match status" value="1"/>
</dbReference>
<evidence type="ECO:0000313" key="9">
    <source>
        <dbReference type="Proteomes" id="UP000504634"/>
    </source>
</evidence>
<feature type="region of interest" description="Disordered" evidence="7">
    <location>
        <begin position="239"/>
        <end position="271"/>
    </location>
</feature>
<feature type="compositionally biased region" description="Basic and acidic residues" evidence="7">
    <location>
        <begin position="180"/>
        <end position="190"/>
    </location>
</feature>
<comment type="subcellular location">
    <subcellularLocation>
        <location evidence="1">Secreted</location>
    </subcellularLocation>
</comment>
<keyword evidence="5" id="KW-1015">Disulfide bond</keyword>
<dbReference type="InterPro" id="IPR015615">
    <property type="entry name" value="TGF-beta-rel"/>
</dbReference>
<dbReference type="GO" id="GO:0008083">
    <property type="term" value="F:growth factor activity"/>
    <property type="evidence" value="ECO:0007669"/>
    <property type="project" value="UniProtKB-KW"/>
</dbReference>
<dbReference type="CTD" id="43811"/>
<dbReference type="InterPro" id="IPR029034">
    <property type="entry name" value="Cystine-knot_cytokine"/>
</dbReference>
<evidence type="ECO:0000256" key="5">
    <source>
        <dbReference type="ARBA" id="ARBA00023157"/>
    </source>
</evidence>
<dbReference type="PROSITE" id="PS51362">
    <property type="entry name" value="TGF_BETA_2"/>
    <property type="match status" value="1"/>
</dbReference>
<keyword evidence="4 6" id="KW-0339">Growth factor</keyword>
<sequence>MLLDKGDAYSCRQYPSNTHNDDSLGPANYTPRVCCQECCCSSSTMDHAKYQNVNSQNIVCNNVNLKSTADRSVDEIMLPYNIYDWHTTSMKHSSTRTATTALKAPSKAIKVPLTSVACCNFLVARCAAIILISLCLLLTAAQGVSGEPHTSSNATKQLAAAQFSANLSDIQRIDPGLLNDRAKGATDKVDANSNRNSDSDRRSPPADVQSVIDKELTFGPEPTQAEVAVAAAAASAAPASSSSASASSAHSSKVDLATGRSGGSFSSRSVSMNRNSLISGDNMLQRQLREKAKQDSLESIKMHILMRLNLKKLPNITKPIQVPQNILEKFYKDYNASLSSGSVWRRGSASGSTSPRNGLSNSQEYFTSATESDVTSNVAEISREYISDSGNTEFEEQSDDANAFNEYKWISKFGLDGRENTAANDKHFEPDDEEEYDSILSHINSIYVFPEQPHMRHNRKADVLRFKFDSSYSDISYATLHLYLRGWDWISTHLPELFEEIGGEPQRQRDIVVSVHRAIRRGNSTNITHKAKVLEFRHKIPTGLGQWVNIDLKPLFGRSMNGPNKSQEILIKGVESWMKPLVVTTDNTSKNPLTVHIEIGSQKKHRRKRSIYMDCAENDQDVRCCRYPLKVNFTTFGWQFVVAPTSFDAYFCSGDCNAGFLEQYPHTHVASLTTSASPCCSPTKMSSLSLLYFDYNHNLVLSVIPNMSVEGCSCS</sequence>
<evidence type="ECO:0000256" key="7">
    <source>
        <dbReference type="SAM" id="MobiDB-lite"/>
    </source>
</evidence>
<evidence type="ECO:0000313" key="10">
    <source>
        <dbReference type="RefSeq" id="XP_030379804.1"/>
    </source>
</evidence>
<dbReference type="CDD" id="cd13751">
    <property type="entry name" value="TGF_beta_GDF8_like"/>
    <property type="match status" value="1"/>
</dbReference>
<feature type="compositionally biased region" description="Low complexity" evidence="7">
    <location>
        <begin position="239"/>
        <end position="251"/>
    </location>
</feature>
<protein>
    <submittedName>
        <fullName evidence="10 11">Uncharacterized protein LOC115628015</fullName>
    </submittedName>
</protein>
<evidence type="ECO:0000313" key="11">
    <source>
        <dbReference type="RefSeq" id="XP_030379805.1"/>
    </source>
</evidence>
<reference evidence="10 11" key="1">
    <citation type="submission" date="2025-04" db="UniProtKB">
        <authorList>
            <consortium name="RefSeq"/>
        </authorList>
    </citation>
    <scope>IDENTIFICATION</scope>
    <source>
        <strain evidence="10 11">11010-0011.00</strain>
        <tissue evidence="10 11">Whole body</tissue>
    </source>
</reference>
<dbReference type="Pfam" id="PF00019">
    <property type="entry name" value="TGF_beta"/>
    <property type="match status" value="1"/>
</dbReference>
<evidence type="ECO:0000256" key="3">
    <source>
        <dbReference type="ARBA" id="ARBA00022525"/>
    </source>
</evidence>
<dbReference type="GO" id="GO:0005615">
    <property type="term" value="C:extracellular space"/>
    <property type="evidence" value="ECO:0007669"/>
    <property type="project" value="TreeGrafter"/>
</dbReference>
<keyword evidence="3" id="KW-0964">Secreted</keyword>
<dbReference type="InterPro" id="IPR017948">
    <property type="entry name" value="TGFb_CS"/>
</dbReference>
<dbReference type="SUPFAM" id="SSF57501">
    <property type="entry name" value="Cystine-knot cytokines"/>
    <property type="match status" value="1"/>
</dbReference>
<proteinExistence type="inferred from homology"/>
<organism evidence="9 11">
    <name type="scientific">Drosophila lebanonensis</name>
    <name type="common">Fruit fly</name>
    <name type="synonym">Scaptodrosophila lebanonensis</name>
    <dbReference type="NCBI Taxonomy" id="7225"/>
    <lineage>
        <taxon>Eukaryota</taxon>
        <taxon>Metazoa</taxon>
        <taxon>Ecdysozoa</taxon>
        <taxon>Arthropoda</taxon>
        <taxon>Hexapoda</taxon>
        <taxon>Insecta</taxon>
        <taxon>Pterygota</taxon>
        <taxon>Neoptera</taxon>
        <taxon>Endopterygota</taxon>
        <taxon>Diptera</taxon>
        <taxon>Brachycera</taxon>
        <taxon>Muscomorpha</taxon>
        <taxon>Ephydroidea</taxon>
        <taxon>Drosophilidae</taxon>
        <taxon>Scaptodrosophila</taxon>
    </lineage>
</organism>
<dbReference type="PANTHER" id="PTHR11848">
    <property type="entry name" value="TGF-BETA FAMILY"/>
    <property type="match status" value="1"/>
</dbReference>
<dbReference type="Gene3D" id="2.60.120.970">
    <property type="match status" value="1"/>
</dbReference>
<dbReference type="GO" id="GO:0005125">
    <property type="term" value="F:cytokine activity"/>
    <property type="evidence" value="ECO:0007669"/>
    <property type="project" value="TreeGrafter"/>
</dbReference>
<dbReference type="OrthoDB" id="5948587at2759"/>
<feature type="compositionally biased region" description="Polar residues" evidence="7">
    <location>
        <begin position="349"/>
        <end position="371"/>
    </location>
</feature>
<evidence type="ECO:0000256" key="1">
    <source>
        <dbReference type="ARBA" id="ARBA00004613"/>
    </source>
</evidence>
<dbReference type="RefSeq" id="XP_030379804.1">
    <property type="nucleotide sequence ID" value="XM_030523944.1"/>
</dbReference>
<gene>
    <name evidence="10 11" type="primary">LOC115628015</name>
</gene>